<feature type="domain" description="Suppressor of fused-like" evidence="1">
    <location>
        <begin position="33"/>
        <end position="185"/>
    </location>
</feature>
<accession>A0ABQ2L2B8</accession>
<proteinExistence type="predicted"/>
<gene>
    <name evidence="2" type="ORF">GCM10010969_21210</name>
</gene>
<evidence type="ECO:0000313" key="3">
    <source>
        <dbReference type="Proteomes" id="UP000606653"/>
    </source>
</evidence>
<name>A0ABQ2L2B8_9BACL</name>
<keyword evidence="3" id="KW-1185">Reference proteome</keyword>
<dbReference type="EMBL" id="BMLN01000005">
    <property type="protein sequence ID" value="GGO00243.1"/>
    <property type="molecule type" value="Genomic_DNA"/>
</dbReference>
<comment type="caution">
    <text evidence="2">The sequence shown here is derived from an EMBL/GenBank/DDBJ whole genome shotgun (WGS) entry which is preliminary data.</text>
</comment>
<dbReference type="Proteomes" id="UP000606653">
    <property type="component" value="Unassembled WGS sequence"/>
</dbReference>
<evidence type="ECO:0000259" key="1">
    <source>
        <dbReference type="Pfam" id="PF05076"/>
    </source>
</evidence>
<reference evidence="3" key="1">
    <citation type="journal article" date="2019" name="Int. J. Syst. Evol. Microbiol.">
        <title>The Global Catalogue of Microorganisms (GCM) 10K type strain sequencing project: providing services to taxonomists for standard genome sequencing and annotation.</title>
        <authorList>
            <consortium name="The Broad Institute Genomics Platform"/>
            <consortium name="The Broad Institute Genome Sequencing Center for Infectious Disease"/>
            <person name="Wu L."/>
            <person name="Ma J."/>
        </authorList>
    </citation>
    <scope>NUCLEOTIDE SEQUENCE [LARGE SCALE GENOMIC DNA]</scope>
    <source>
        <strain evidence="3">CGMCC 1.6964</strain>
    </source>
</reference>
<dbReference type="Pfam" id="PF05076">
    <property type="entry name" value="SUFU"/>
    <property type="match status" value="1"/>
</dbReference>
<organism evidence="2 3">
    <name type="scientific">Saccharibacillus kuerlensis</name>
    <dbReference type="NCBI Taxonomy" id="459527"/>
    <lineage>
        <taxon>Bacteria</taxon>
        <taxon>Bacillati</taxon>
        <taxon>Bacillota</taxon>
        <taxon>Bacilli</taxon>
        <taxon>Bacillales</taxon>
        <taxon>Paenibacillaceae</taxon>
        <taxon>Saccharibacillus</taxon>
    </lineage>
</organism>
<sequence length="189" mass="21952">MINYGELYYDQYSKFLGQPFDREIFENNKCMPNIQVLKYKNVFEECYVYNTLGLSKYDDVIGSNLEVSMVVDEGFDSAAYILANTLYYCLANQMQMGRGVAISGIKNVDHEFAQLYNKDAIYFTDPFAFPEEYSTVLTDNHEKNGRILLAIFITTSEYEYFSKHGADLFEEILESKDVDPFHIRRDSVL</sequence>
<protein>
    <recommendedName>
        <fullName evidence="1">Suppressor of fused-like domain-containing protein</fullName>
    </recommendedName>
</protein>
<evidence type="ECO:0000313" key="2">
    <source>
        <dbReference type="EMBL" id="GGO00243.1"/>
    </source>
</evidence>
<dbReference type="InterPro" id="IPR020941">
    <property type="entry name" value="SUFU-like_domain"/>
</dbReference>